<dbReference type="GO" id="GO:0005737">
    <property type="term" value="C:cytoplasm"/>
    <property type="evidence" value="ECO:0007669"/>
    <property type="project" value="UniProtKB-ARBA"/>
</dbReference>
<dbReference type="InterPro" id="IPR008628">
    <property type="entry name" value="GPP34-like"/>
</dbReference>
<dbReference type="Gene3D" id="1.10.3630.10">
    <property type="entry name" value="yeast vps74-n-term truncation variant domain like"/>
    <property type="match status" value="1"/>
</dbReference>
<evidence type="ECO:0000313" key="5">
    <source>
        <dbReference type="EMBL" id="OSY43665.1"/>
    </source>
</evidence>
<reference evidence="5 6" key="1">
    <citation type="submission" date="2016-09" db="EMBL/GenBank/DDBJ databases">
        <title>Pseudonocardia autotrophica DSM535, a candidate organism with high potential of specific P450 cytochromes.</title>
        <authorList>
            <person name="Grumaz C."/>
            <person name="Vainshtein Y."/>
            <person name="Kirstahler P."/>
            <person name="Sohn K."/>
        </authorList>
    </citation>
    <scope>NUCLEOTIDE SEQUENCE [LARGE SCALE GENOMIC DNA]</scope>
    <source>
        <strain evidence="5 6">DSM 535</strain>
    </source>
</reference>
<protein>
    <recommendedName>
        <fullName evidence="7">Golgi phosphoprotein 3 (GPP34)</fullName>
    </recommendedName>
</protein>
<dbReference type="EMBL" id="MIGB01000002">
    <property type="protein sequence ID" value="OSY43665.1"/>
    <property type="molecule type" value="Genomic_DNA"/>
</dbReference>
<evidence type="ECO:0000256" key="3">
    <source>
        <dbReference type="ARBA" id="ARBA00023121"/>
    </source>
</evidence>
<dbReference type="GO" id="GO:0012505">
    <property type="term" value="C:endomembrane system"/>
    <property type="evidence" value="ECO:0007669"/>
    <property type="project" value="UniProtKB-ARBA"/>
</dbReference>
<organism evidence="5 6">
    <name type="scientific">Pseudonocardia autotrophica</name>
    <name type="common">Amycolata autotrophica</name>
    <name type="synonym">Nocardia autotrophica</name>
    <dbReference type="NCBI Taxonomy" id="2074"/>
    <lineage>
        <taxon>Bacteria</taxon>
        <taxon>Bacillati</taxon>
        <taxon>Actinomycetota</taxon>
        <taxon>Actinomycetes</taxon>
        <taxon>Pseudonocardiales</taxon>
        <taxon>Pseudonocardiaceae</taxon>
        <taxon>Pseudonocardia</taxon>
    </lineage>
</organism>
<dbReference type="STRING" id="2074.BG845_00611"/>
<keyword evidence="4" id="KW-0472">Membrane</keyword>
<evidence type="ECO:0000256" key="2">
    <source>
        <dbReference type="ARBA" id="ARBA00023034"/>
    </source>
</evidence>
<dbReference type="Proteomes" id="UP000194360">
    <property type="component" value="Unassembled WGS sequence"/>
</dbReference>
<keyword evidence="2" id="KW-0333">Golgi apparatus</keyword>
<comment type="caution">
    <text evidence="5">The sequence shown here is derived from an EMBL/GenBank/DDBJ whole genome shotgun (WGS) entry which is preliminary data.</text>
</comment>
<sequence>MRLRSCGMGDLLLSEELLLIGLHDETGKADGWFDPSCLHGALVCDLIEGGAVTVDEKKKLHPAGRAPEHPALRKVYDVIAADGKPRTVSHWVSTLPWKHTKPAELVAERLVDNGVLSREEGKVLGLFRTTRLPALDPAPERALRERLRGILVTGIEPGAHDALLITLLHSTSQVKAALAGVDPAQRKIGTKRAATIAKGLKDNPVVKAQYDAAMVALVTTVATTAVVTSSGSG</sequence>
<keyword evidence="3" id="KW-0446">Lipid-binding</keyword>
<keyword evidence="6" id="KW-1185">Reference proteome</keyword>
<dbReference type="AlphaFoldDB" id="A0A1Y2N863"/>
<proteinExistence type="predicted"/>
<evidence type="ECO:0000256" key="4">
    <source>
        <dbReference type="ARBA" id="ARBA00023136"/>
    </source>
</evidence>
<dbReference type="GO" id="GO:0070273">
    <property type="term" value="F:phosphatidylinositol-4-phosphate binding"/>
    <property type="evidence" value="ECO:0007669"/>
    <property type="project" value="InterPro"/>
</dbReference>
<evidence type="ECO:0008006" key="7">
    <source>
        <dbReference type="Google" id="ProtNLM"/>
    </source>
</evidence>
<evidence type="ECO:0000256" key="1">
    <source>
        <dbReference type="ARBA" id="ARBA00004255"/>
    </source>
</evidence>
<dbReference type="InterPro" id="IPR038261">
    <property type="entry name" value="GPP34-like_sf"/>
</dbReference>
<gene>
    <name evidence="5" type="ORF">BG845_00611</name>
</gene>
<dbReference type="Pfam" id="PF05719">
    <property type="entry name" value="GPP34"/>
    <property type="match status" value="1"/>
</dbReference>
<name>A0A1Y2N863_PSEAH</name>
<comment type="subcellular location">
    <subcellularLocation>
        <location evidence="1">Golgi apparatus membrane</location>
        <topology evidence="1">Peripheral membrane protein</topology>
        <orientation evidence="1">Cytoplasmic side</orientation>
    </subcellularLocation>
</comment>
<evidence type="ECO:0000313" key="6">
    <source>
        <dbReference type="Proteomes" id="UP000194360"/>
    </source>
</evidence>
<accession>A0A1Y2N863</accession>